<dbReference type="InterPro" id="IPR023750">
    <property type="entry name" value="RbsD-like_sf"/>
</dbReference>
<dbReference type="PANTHER" id="PTHR37831:SF1">
    <property type="entry name" value="D-RIBOSE PYRANASE"/>
    <property type="match status" value="1"/>
</dbReference>
<evidence type="ECO:0000256" key="2">
    <source>
        <dbReference type="ARBA" id="ARBA00012862"/>
    </source>
</evidence>
<organism evidence="7 8">
    <name type="scientific">Brevibacillus ruminantium</name>
    <dbReference type="NCBI Taxonomy" id="2950604"/>
    <lineage>
        <taxon>Bacteria</taxon>
        <taxon>Bacillati</taxon>
        <taxon>Bacillota</taxon>
        <taxon>Bacilli</taxon>
        <taxon>Bacillales</taxon>
        <taxon>Paenibacillaceae</taxon>
        <taxon>Brevibacillus</taxon>
    </lineage>
</organism>
<dbReference type="Proteomes" id="UP001056500">
    <property type="component" value="Chromosome"/>
</dbReference>
<evidence type="ECO:0000256" key="6">
    <source>
        <dbReference type="HAMAP-Rule" id="MF_01661"/>
    </source>
</evidence>
<evidence type="ECO:0000256" key="4">
    <source>
        <dbReference type="ARBA" id="ARBA00023235"/>
    </source>
</evidence>
<comment type="catalytic activity">
    <reaction evidence="1 6">
        <text>beta-D-ribopyranose = beta-D-ribofuranose</text>
        <dbReference type="Rhea" id="RHEA:25432"/>
        <dbReference type="ChEBI" id="CHEBI:27476"/>
        <dbReference type="ChEBI" id="CHEBI:47002"/>
        <dbReference type="EC" id="5.4.99.62"/>
    </reaction>
</comment>
<dbReference type="InterPro" id="IPR007721">
    <property type="entry name" value="RbsD_FucU"/>
</dbReference>
<keyword evidence="4 6" id="KW-0413">Isomerase</keyword>
<comment type="pathway">
    <text evidence="6">Carbohydrate metabolism; D-ribose degradation; D-ribose 5-phosphate from beta-D-ribopyranose: step 1/2.</text>
</comment>
<keyword evidence="5 6" id="KW-0119">Carbohydrate metabolism</keyword>
<gene>
    <name evidence="6 7" type="primary">rbsD</name>
    <name evidence="7" type="ORF">NDK47_09450</name>
</gene>
<feature type="binding site" evidence="6">
    <location>
        <begin position="121"/>
        <end position="123"/>
    </location>
    <ligand>
        <name>substrate</name>
    </ligand>
</feature>
<evidence type="ECO:0000313" key="8">
    <source>
        <dbReference type="Proteomes" id="UP001056500"/>
    </source>
</evidence>
<name>A0ABY4WK05_9BACL</name>
<dbReference type="NCBIfam" id="NF008761">
    <property type="entry name" value="PRK11797.1"/>
    <property type="match status" value="1"/>
</dbReference>
<dbReference type="Gene3D" id="3.40.1650.10">
    <property type="entry name" value="RbsD-like domain"/>
    <property type="match status" value="1"/>
</dbReference>
<comment type="similarity">
    <text evidence="6">Belongs to the RbsD / FucU family. RbsD subfamily.</text>
</comment>
<dbReference type="PANTHER" id="PTHR37831">
    <property type="entry name" value="D-RIBOSE PYRANASE"/>
    <property type="match status" value="1"/>
</dbReference>
<dbReference type="GO" id="GO:0062193">
    <property type="term" value="F:D-ribose pyranase activity"/>
    <property type="evidence" value="ECO:0007669"/>
    <property type="project" value="UniProtKB-EC"/>
</dbReference>
<evidence type="ECO:0000313" key="7">
    <source>
        <dbReference type="EMBL" id="USG67476.1"/>
    </source>
</evidence>
<dbReference type="InterPro" id="IPR023064">
    <property type="entry name" value="D-ribose_pyranase"/>
</dbReference>
<dbReference type="Pfam" id="PF05025">
    <property type="entry name" value="RbsD_FucU"/>
    <property type="match status" value="1"/>
</dbReference>
<evidence type="ECO:0000256" key="1">
    <source>
        <dbReference type="ARBA" id="ARBA00000223"/>
    </source>
</evidence>
<feature type="active site" description="Proton donor" evidence="6">
    <location>
        <position position="20"/>
    </location>
</feature>
<sequence length="151" mass="16818">MKKGLLLNRELSEVIASMGHTDYLIVCDAGFPIPNGVKRIDLALKKDLPDLETVLSLIASDFIAENIYVAEEVETHNTPLYNKIKQIFPGVEVGTMKHETILTEMAKKAKAIVRTGAFDPWGNVILQSGVSVPEWFDKPGIVVPDYYKDKM</sequence>
<dbReference type="RefSeq" id="WP_251874575.1">
    <property type="nucleotide sequence ID" value="NZ_CP098755.1"/>
</dbReference>
<reference evidence="7" key="1">
    <citation type="submission" date="2022-06" db="EMBL/GenBank/DDBJ databases">
        <title>Genome sequencing of Brevibacillus sp. BB3-R1.</title>
        <authorList>
            <person name="Heo J."/>
            <person name="Lee D."/>
            <person name="Won M."/>
            <person name="Han B.-H."/>
            <person name="Hong S.-B."/>
            <person name="Kwon S.-W."/>
        </authorList>
    </citation>
    <scope>NUCLEOTIDE SEQUENCE</scope>
    <source>
        <strain evidence="7">BB3-R1</strain>
    </source>
</reference>
<proteinExistence type="inferred from homology"/>
<dbReference type="EMBL" id="CP098755">
    <property type="protein sequence ID" value="USG67476.1"/>
    <property type="molecule type" value="Genomic_DNA"/>
</dbReference>
<comment type="subcellular location">
    <subcellularLocation>
        <location evidence="6">Cytoplasm</location>
    </subcellularLocation>
</comment>
<evidence type="ECO:0000256" key="3">
    <source>
        <dbReference type="ARBA" id="ARBA00022490"/>
    </source>
</evidence>
<evidence type="ECO:0000256" key="5">
    <source>
        <dbReference type="ARBA" id="ARBA00023277"/>
    </source>
</evidence>
<accession>A0ABY4WK05</accession>
<keyword evidence="8" id="KW-1185">Reference proteome</keyword>
<keyword evidence="3 6" id="KW-0963">Cytoplasm</keyword>
<dbReference type="EC" id="5.4.99.62" evidence="2 6"/>
<feature type="binding site" evidence="6">
    <location>
        <position position="28"/>
    </location>
    <ligand>
        <name>substrate</name>
    </ligand>
</feature>
<dbReference type="SUPFAM" id="SSF102546">
    <property type="entry name" value="RbsD-like"/>
    <property type="match status" value="1"/>
</dbReference>
<dbReference type="HAMAP" id="MF_01661">
    <property type="entry name" value="D_rib_pyranase"/>
    <property type="match status" value="1"/>
</dbReference>
<comment type="function">
    <text evidence="6">Catalyzes the interconversion of beta-pyran and beta-furan forms of D-ribose.</text>
</comment>
<feature type="binding site" evidence="6">
    <location>
        <position position="98"/>
    </location>
    <ligand>
        <name>substrate</name>
    </ligand>
</feature>
<comment type="subunit">
    <text evidence="6">Homodecamer.</text>
</comment>
<protein>
    <recommendedName>
        <fullName evidence="2 6">D-ribose pyranase</fullName>
        <ecNumber evidence="2 6">5.4.99.62</ecNumber>
    </recommendedName>
</protein>